<name>A0AAD5W0E2_9AGAR</name>
<protein>
    <submittedName>
        <fullName evidence="1">Uncharacterized protein</fullName>
    </submittedName>
</protein>
<sequence length="95" mass="10853">MSNSAPFQLVHRLVNLADLMKPFLNRHHTLGDRAMKYIAYATALRYKELEYFSKASPAVAESLISINVRSQQHDVAWSTLITARDSYNGQTRWAV</sequence>
<gene>
    <name evidence="1" type="ORF">NP233_g1727</name>
</gene>
<evidence type="ECO:0000313" key="2">
    <source>
        <dbReference type="Proteomes" id="UP001213000"/>
    </source>
</evidence>
<proteinExistence type="predicted"/>
<dbReference type="EMBL" id="JANIEX010000066">
    <property type="protein sequence ID" value="KAJ3574503.1"/>
    <property type="molecule type" value="Genomic_DNA"/>
</dbReference>
<keyword evidence="2" id="KW-1185">Reference proteome</keyword>
<dbReference type="AlphaFoldDB" id="A0AAD5W0E2"/>
<organism evidence="1 2">
    <name type="scientific">Leucocoprinus birnbaumii</name>
    <dbReference type="NCBI Taxonomy" id="56174"/>
    <lineage>
        <taxon>Eukaryota</taxon>
        <taxon>Fungi</taxon>
        <taxon>Dikarya</taxon>
        <taxon>Basidiomycota</taxon>
        <taxon>Agaricomycotina</taxon>
        <taxon>Agaricomycetes</taxon>
        <taxon>Agaricomycetidae</taxon>
        <taxon>Agaricales</taxon>
        <taxon>Agaricineae</taxon>
        <taxon>Agaricaceae</taxon>
        <taxon>Leucocoprinus</taxon>
    </lineage>
</organism>
<dbReference type="Proteomes" id="UP001213000">
    <property type="component" value="Unassembled WGS sequence"/>
</dbReference>
<reference evidence="1" key="1">
    <citation type="submission" date="2022-07" db="EMBL/GenBank/DDBJ databases">
        <title>Genome Sequence of Leucocoprinus birnbaumii.</title>
        <authorList>
            <person name="Buettner E."/>
        </authorList>
    </citation>
    <scope>NUCLEOTIDE SEQUENCE</scope>
    <source>
        <strain evidence="1">VT141</strain>
    </source>
</reference>
<evidence type="ECO:0000313" key="1">
    <source>
        <dbReference type="EMBL" id="KAJ3574503.1"/>
    </source>
</evidence>
<accession>A0AAD5W0E2</accession>
<comment type="caution">
    <text evidence="1">The sequence shown here is derived from an EMBL/GenBank/DDBJ whole genome shotgun (WGS) entry which is preliminary data.</text>
</comment>